<dbReference type="InterPro" id="IPR004089">
    <property type="entry name" value="MCPsignal_dom"/>
</dbReference>
<evidence type="ECO:0000259" key="7">
    <source>
        <dbReference type="PROSITE" id="PS50111"/>
    </source>
</evidence>
<dbReference type="InterPro" id="IPR000014">
    <property type="entry name" value="PAS"/>
</dbReference>
<dbReference type="PRINTS" id="PR00260">
    <property type="entry name" value="CHEMTRNSDUCR"/>
</dbReference>
<feature type="domain" description="HAMP" evidence="9">
    <location>
        <begin position="434"/>
        <end position="486"/>
    </location>
</feature>
<evidence type="ECO:0000313" key="11">
    <source>
        <dbReference type="Proteomes" id="UP000094936"/>
    </source>
</evidence>
<dbReference type="GO" id="GO:0005886">
    <property type="term" value="C:plasma membrane"/>
    <property type="evidence" value="ECO:0007669"/>
    <property type="project" value="TreeGrafter"/>
</dbReference>
<dbReference type="OrthoDB" id="9765776at2"/>
<dbReference type="Pfam" id="PF13188">
    <property type="entry name" value="PAS_8"/>
    <property type="match status" value="2"/>
</dbReference>
<dbReference type="Pfam" id="PF18947">
    <property type="entry name" value="HAMP_2"/>
    <property type="match status" value="1"/>
</dbReference>
<feature type="compositionally biased region" description="Basic and acidic residues" evidence="6">
    <location>
        <begin position="750"/>
        <end position="851"/>
    </location>
</feature>
<evidence type="ECO:0000256" key="6">
    <source>
        <dbReference type="SAM" id="MobiDB-lite"/>
    </source>
</evidence>
<evidence type="ECO:0000259" key="8">
    <source>
        <dbReference type="PROSITE" id="PS50192"/>
    </source>
</evidence>
<evidence type="ECO:0000256" key="5">
    <source>
        <dbReference type="PROSITE-ProRule" id="PRU00284"/>
    </source>
</evidence>
<dbReference type="PROSITE" id="PS50192">
    <property type="entry name" value="T_SNARE"/>
    <property type="match status" value="1"/>
</dbReference>
<dbReference type="FunFam" id="1.10.287.950:FF:000001">
    <property type="entry name" value="Methyl-accepting chemotaxis sensory transducer"/>
    <property type="match status" value="1"/>
</dbReference>
<organism evidence="10 11">
    <name type="scientific">Veronia pacifica</name>
    <dbReference type="NCBI Taxonomy" id="1080227"/>
    <lineage>
        <taxon>Bacteria</taxon>
        <taxon>Pseudomonadati</taxon>
        <taxon>Pseudomonadota</taxon>
        <taxon>Gammaproteobacteria</taxon>
        <taxon>Vibrionales</taxon>
        <taxon>Vibrionaceae</taxon>
        <taxon>Veronia</taxon>
    </lineage>
</organism>
<dbReference type="InterPro" id="IPR035965">
    <property type="entry name" value="PAS-like_dom_sf"/>
</dbReference>
<dbReference type="PANTHER" id="PTHR43531">
    <property type="entry name" value="PROTEIN ICFG"/>
    <property type="match status" value="1"/>
</dbReference>
<evidence type="ECO:0000256" key="2">
    <source>
        <dbReference type="ARBA" id="ARBA00022481"/>
    </source>
</evidence>
<reference evidence="10 11" key="1">
    <citation type="submission" date="2016-05" db="EMBL/GenBank/DDBJ databases">
        <title>Genomic Taxonomy of the Vibrionaceae.</title>
        <authorList>
            <person name="Gomez-Gil B."/>
            <person name="Enciso-Ibarra J."/>
        </authorList>
    </citation>
    <scope>NUCLEOTIDE SEQUENCE [LARGE SCALE GENOMIC DNA]</scope>
    <source>
        <strain evidence="10 11">CAIM 1920</strain>
    </source>
</reference>
<sequence>MSWWNNNSKQRDSSTDGSKHLLLALNSAQTAIVTVDKKLNVSFVNEKALELLSMHRDIFRAWNTNFQARREWLIGQNIDIFHTDFSEHNGSLNDLSNRKYEAEITAKGANIHLAITAFNDEKGEHVGNVLEFDDVTEHRQQEAERARLQTAIDQSLTALAMVNRDFEITYINQQTLRLFEKHASAFQTIWSDFTADPDWLMGRCIENLYADPQHQYTLMSDPNNLPHCTDITIDGLVIELNMSAIVDANGDYIGNGLEWRDVTDIRSQERKAGRLVSAVEGMTTNIMMADRNGIIKYSNPALTTMFRHRERELQSLFQGFNADKLDGVNIDVFFKNSTHQHDTYSDPARMPFTSHIAIGGLEFDVTCIAMHDAGGSYLGPALQWEDVTEQNAGQRDVQRLITDASKGVLDSRIDTENYSGFMANLGGAINGLISSIVEPLNQCQSVMSKVAEGDLKVEMPDNYQGDFKQLSNAVNRSIINLREMVGKITDSTTKVASASNEIAEGNSDLSERTEEQASSLEETAASMEEMTATVKQNAEGAEAANKLSEDASKKAQKGGDVVSQAVSAMGEINQASKKIADIISVIDEIAFQTNLLALNAAVEAARAGEQGRGFAVVAGEVRSLAQRSAGAAKEIKDLIKDSVEKVSEGSRLVDESGDVLNQIVDAVGEVSALISNINSASQEQATGIDEISKAIEKMDEMTQQNAALVEQATASSQSLREEGKELLNLISFFRVDEAKAAIRTPSVRKQKTEEPAQRSSLRKQEARETVRTSSARKQESKETVRTSSARKQESKETIRTSSERKKATKEPIRTPSIRKKDTEAKKRKSVEEKTVTGRDKPAKENKPVISERRKRSKERAEAARRKSAAKRVANSDLVIGNTDPDDEWEEF</sequence>
<dbReference type="CDD" id="cd11386">
    <property type="entry name" value="MCP_signal"/>
    <property type="match status" value="1"/>
</dbReference>
<evidence type="ECO:0000256" key="4">
    <source>
        <dbReference type="ARBA" id="ARBA00029447"/>
    </source>
</evidence>
<protein>
    <submittedName>
        <fullName evidence="10">Chemotaxis protein</fullName>
    </submittedName>
</protein>
<dbReference type="GO" id="GO:0006935">
    <property type="term" value="P:chemotaxis"/>
    <property type="evidence" value="ECO:0007669"/>
    <property type="project" value="InterPro"/>
</dbReference>
<name>A0A1C3EIX4_9GAMM</name>
<feature type="domain" description="Methyl-accepting transducer" evidence="7">
    <location>
        <begin position="491"/>
        <end position="720"/>
    </location>
</feature>
<dbReference type="InterPro" id="IPR003660">
    <property type="entry name" value="HAMP_dom"/>
</dbReference>
<dbReference type="PROSITE" id="PS50885">
    <property type="entry name" value="HAMP"/>
    <property type="match status" value="1"/>
</dbReference>
<comment type="similarity">
    <text evidence="4">Belongs to the methyl-accepting chemotaxis (MCP) protein family.</text>
</comment>
<dbReference type="GO" id="GO:0007165">
    <property type="term" value="P:signal transduction"/>
    <property type="evidence" value="ECO:0007669"/>
    <property type="project" value="UniProtKB-KW"/>
</dbReference>
<dbReference type="RefSeq" id="WP_068902251.1">
    <property type="nucleotide sequence ID" value="NZ_JBHUIF010000019.1"/>
</dbReference>
<dbReference type="EMBL" id="LYBM01000018">
    <property type="protein sequence ID" value="ODA33178.1"/>
    <property type="molecule type" value="Genomic_DNA"/>
</dbReference>
<dbReference type="Proteomes" id="UP000094936">
    <property type="component" value="Unassembled WGS sequence"/>
</dbReference>
<evidence type="ECO:0000256" key="3">
    <source>
        <dbReference type="ARBA" id="ARBA00023224"/>
    </source>
</evidence>
<dbReference type="Gene3D" id="3.30.450.20">
    <property type="entry name" value="PAS domain"/>
    <property type="match status" value="3"/>
</dbReference>
<comment type="caution">
    <text evidence="10">The sequence shown here is derived from an EMBL/GenBank/DDBJ whole genome shotgun (WGS) entry which is preliminary data.</text>
</comment>
<dbReference type="AlphaFoldDB" id="A0A1C3EIX4"/>
<dbReference type="PANTHER" id="PTHR43531:SF14">
    <property type="entry name" value="METHYL-ACCEPTING CHEMOTAXIS PROTEIN I-RELATED"/>
    <property type="match status" value="1"/>
</dbReference>
<dbReference type="SMART" id="SM00283">
    <property type="entry name" value="MA"/>
    <property type="match status" value="1"/>
</dbReference>
<dbReference type="Pfam" id="PF00015">
    <property type="entry name" value="MCPsignal"/>
    <property type="match status" value="1"/>
</dbReference>
<gene>
    <name evidence="10" type="ORF">A8L45_11155</name>
</gene>
<feature type="region of interest" description="Disordered" evidence="6">
    <location>
        <begin position="539"/>
        <end position="558"/>
    </location>
</feature>
<evidence type="ECO:0000313" key="10">
    <source>
        <dbReference type="EMBL" id="ODA33178.1"/>
    </source>
</evidence>
<keyword evidence="2" id="KW-0488">Methylation</keyword>
<dbReference type="SMART" id="SM00091">
    <property type="entry name" value="PAS"/>
    <property type="match status" value="3"/>
</dbReference>
<dbReference type="GO" id="GO:0004888">
    <property type="term" value="F:transmembrane signaling receptor activity"/>
    <property type="evidence" value="ECO:0007669"/>
    <property type="project" value="InterPro"/>
</dbReference>
<dbReference type="InterPro" id="IPR051310">
    <property type="entry name" value="MCP_chemotaxis"/>
</dbReference>
<keyword evidence="3 5" id="KW-0807">Transducer</keyword>
<accession>A0A1C3EIX4</accession>
<dbReference type="InterPro" id="IPR004090">
    <property type="entry name" value="Chemotax_Me-accpt_rcpt"/>
</dbReference>
<evidence type="ECO:0000256" key="1">
    <source>
        <dbReference type="ARBA" id="ARBA00004370"/>
    </source>
</evidence>
<feature type="domain" description="T-SNARE coiled-coil homology" evidence="8">
    <location>
        <begin position="650"/>
        <end position="712"/>
    </location>
</feature>
<dbReference type="SMART" id="SM00304">
    <property type="entry name" value="HAMP"/>
    <property type="match status" value="1"/>
</dbReference>
<keyword evidence="11" id="KW-1185">Reference proteome</keyword>
<dbReference type="InterPro" id="IPR000727">
    <property type="entry name" value="T_SNARE_dom"/>
</dbReference>
<comment type="subcellular location">
    <subcellularLocation>
        <location evidence="1">Membrane</location>
    </subcellularLocation>
</comment>
<dbReference type="Gene3D" id="1.10.287.950">
    <property type="entry name" value="Methyl-accepting chemotaxis protein"/>
    <property type="match status" value="1"/>
</dbReference>
<feature type="region of interest" description="Disordered" evidence="6">
    <location>
        <begin position="500"/>
        <end position="520"/>
    </location>
</feature>
<dbReference type="SUPFAM" id="SSF58104">
    <property type="entry name" value="Methyl-accepting chemotaxis protein (MCP) signaling domain"/>
    <property type="match status" value="1"/>
</dbReference>
<proteinExistence type="inferred from homology"/>
<dbReference type="PROSITE" id="PS50111">
    <property type="entry name" value="CHEMOTAXIS_TRANSDUC_2"/>
    <property type="match status" value="1"/>
</dbReference>
<evidence type="ECO:0000259" key="9">
    <source>
        <dbReference type="PROSITE" id="PS50885"/>
    </source>
</evidence>
<dbReference type="SUPFAM" id="SSF55785">
    <property type="entry name" value="PYP-like sensor domain (PAS domain)"/>
    <property type="match status" value="1"/>
</dbReference>
<feature type="region of interest" description="Disordered" evidence="6">
    <location>
        <begin position="744"/>
        <end position="891"/>
    </location>
</feature>
<dbReference type="STRING" id="1080227.A8L45_11155"/>